<dbReference type="InterPro" id="IPR015943">
    <property type="entry name" value="WD40/YVTN_repeat-like_dom_sf"/>
</dbReference>
<dbReference type="InterPro" id="IPR011044">
    <property type="entry name" value="Quino_amine_DH_bsu"/>
</dbReference>
<feature type="region of interest" description="Disordered" evidence="2">
    <location>
        <begin position="1"/>
        <end position="28"/>
    </location>
</feature>
<reference evidence="3" key="1">
    <citation type="submission" date="2019-11" db="EMBL/GenBank/DDBJ databases">
        <authorList>
            <person name="Liu Y."/>
            <person name="Hou J."/>
            <person name="Li T.-Q."/>
            <person name="Guan C.-H."/>
            <person name="Wu X."/>
            <person name="Wu H.-Z."/>
            <person name="Ling F."/>
            <person name="Zhang R."/>
            <person name="Shi X.-G."/>
            <person name="Ren J.-P."/>
            <person name="Chen E.-F."/>
            <person name="Sun J.-M."/>
        </authorList>
    </citation>
    <scope>NUCLEOTIDE SEQUENCE</scope>
    <source>
        <strain evidence="3">Adult_tree_wgs_1</strain>
        <tissue evidence="3">Leaves</tissue>
    </source>
</reference>
<dbReference type="PANTHER" id="PTHR19847">
    <property type="entry name" value="DDB1- AND CUL4-ASSOCIATED FACTOR 11"/>
    <property type="match status" value="1"/>
</dbReference>
<dbReference type="GO" id="GO:0043161">
    <property type="term" value="P:proteasome-mediated ubiquitin-dependent protein catabolic process"/>
    <property type="evidence" value="ECO:0007669"/>
    <property type="project" value="TreeGrafter"/>
</dbReference>
<evidence type="ECO:0000313" key="3">
    <source>
        <dbReference type="EMBL" id="KAF7150526.1"/>
    </source>
</evidence>
<dbReference type="Gene3D" id="2.130.10.10">
    <property type="entry name" value="YVTN repeat-like/Quinoprotein amine dehydrogenase"/>
    <property type="match status" value="1"/>
</dbReference>
<dbReference type="GO" id="GO:0080008">
    <property type="term" value="C:Cul4-RING E3 ubiquitin ligase complex"/>
    <property type="evidence" value="ECO:0007669"/>
    <property type="project" value="TreeGrafter"/>
</dbReference>
<evidence type="ECO:0000256" key="2">
    <source>
        <dbReference type="SAM" id="MobiDB-lite"/>
    </source>
</evidence>
<dbReference type="PANTHER" id="PTHR19847:SF7">
    <property type="entry name" value="DDB1- AND CUL4-ASSOCIATED FACTOR 11"/>
    <property type="match status" value="1"/>
</dbReference>
<dbReference type="InterPro" id="IPR051859">
    <property type="entry name" value="DCAF"/>
</dbReference>
<comment type="caution">
    <text evidence="3">The sequence shown here is derived from an EMBL/GenBank/DDBJ whole genome shotgun (WGS) entry which is preliminary data.</text>
</comment>
<evidence type="ECO:0008006" key="5">
    <source>
        <dbReference type="Google" id="ProtNLM"/>
    </source>
</evidence>
<gene>
    <name evidence="3" type="ORF">RHSIM_Rhsim02G0015300</name>
</gene>
<evidence type="ECO:0000313" key="4">
    <source>
        <dbReference type="Proteomes" id="UP000626092"/>
    </source>
</evidence>
<dbReference type="EMBL" id="WJXA01000002">
    <property type="protein sequence ID" value="KAF7150526.1"/>
    <property type="molecule type" value="Genomic_DNA"/>
</dbReference>
<keyword evidence="4" id="KW-1185">Reference proteome</keyword>
<dbReference type="OrthoDB" id="2615105at2759"/>
<dbReference type="AlphaFoldDB" id="A0A834H9U1"/>
<dbReference type="SUPFAM" id="SSF50969">
    <property type="entry name" value="YVTN repeat-like/Quinoprotein amine dehydrogenase"/>
    <property type="match status" value="1"/>
</dbReference>
<dbReference type="Pfam" id="PF00400">
    <property type="entry name" value="WD40"/>
    <property type="match status" value="1"/>
</dbReference>
<dbReference type="InterPro" id="IPR001680">
    <property type="entry name" value="WD40_rpt"/>
</dbReference>
<sequence length="208" mass="22795">MSRPRKDRSTCEGGSASDGIGTSRGRNVPSSYLDHEVAQLTKLRSEPNGLLSRVGWKIVVTCFPGDDVGWPRKIPGMCLESEIRIYNVNGGWKVQKDILAKSLRWTITDASLSPDQRYLVYASMSPIVHIVNVGSSVTKSYANVTEIHEGLDFSVGDDIEGERSFGIFSVKFSTDGRELVAASSDDSIYVYDLAANKLALRIPAHKVV</sequence>
<proteinExistence type="predicted"/>
<accession>A0A834H9U1</accession>
<feature type="repeat" description="WD" evidence="1">
    <location>
        <begin position="167"/>
        <end position="201"/>
    </location>
</feature>
<keyword evidence="1" id="KW-0853">WD repeat</keyword>
<dbReference type="PROSITE" id="PS50082">
    <property type="entry name" value="WD_REPEATS_2"/>
    <property type="match status" value="1"/>
</dbReference>
<name>A0A834H9U1_RHOSS</name>
<evidence type="ECO:0000256" key="1">
    <source>
        <dbReference type="PROSITE-ProRule" id="PRU00221"/>
    </source>
</evidence>
<organism evidence="3 4">
    <name type="scientific">Rhododendron simsii</name>
    <name type="common">Sims's rhododendron</name>
    <dbReference type="NCBI Taxonomy" id="118357"/>
    <lineage>
        <taxon>Eukaryota</taxon>
        <taxon>Viridiplantae</taxon>
        <taxon>Streptophyta</taxon>
        <taxon>Embryophyta</taxon>
        <taxon>Tracheophyta</taxon>
        <taxon>Spermatophyta</taxon>
        <taxon>Magnoliopsida</taxon>
        <taxon>eudicotyledons</taxon>
        <taxon>Gunneridae</taxon>
        <taxon>Pentapetalae</taxon>
        <taxon>asterids</taxon>
        <taxon>Ericales</taxon>
        <taxon>Ericaceae</taxon>
        <taxon>Ericoideae</taxon>
        <taxon>Rhodoreae</taxon>
        <taxon>Rhododendron</taxon>
    </lineage>
</organism>
<dbReference type="Proteomes" id="UP000626092">
    <property type="component" value="Unassembled WGS sequence"/>
</dbReference>
<protein>
    <recommendedName>
        <fullName evidence="5">Transducin/WD40 repeat-like superfamily protein</fullName>
    </recommendedName>
</protein>